<feature type="region of interest" description="Disordered" evidence="1">
    <location>
        <begin position="118"/>
        <end position="175"/>
    </location>
</feature>
<sequence>MDEPPSLPAAGDDAQKHGPGGGPRAGGDEISVGQLTRYYRHLRHFMSFFHGKLDSPYQPTHQFTNTELLAITPEAIVTWMRFKLYDKADPGPDDEPVLGSLLTLNGYKVGLSYFMPSKEPWDPATRRGNPTRSGEVNDFLREVKELNLPPSKKRKSDANGGAAVPPGGGGRGGRG</sequence>
<accession>K0SZI7</accession>
<dbReference type="EMBL" id="AGNL01007972">
    <property type="protein sequence ID" value="EJK70850.1"/>
    <property type="molecule type" value="Genomic_DNA"/>
</dbReference>
<gene>
    <name evidence="2" type="ORF">THAOC_07760</name>
</gene>
<name>K0SZI7_THAOC</name>
<evidence type="ECO:0000256" key="1">
    <source>
        <dbReference type="SAM" id="MobiDB-lite"/>
    </source>
</evidence>
<organism evidence="2 3">
    <name type="scientific">Thalassiosira oceanica</name>
    <name type="common">Marine diatom</name>
    <dbReference type="NCBI Taxonomy" id="159749"/>
    <lineage>
        <taxon>Eukaryota</taxon>
        <taxon>Sar</taxon>
        <taxon>Stramenopiles</taxon>
        <taxon>Ochrophyta</taxon>
        <taxon>Bacillariophyta</taxon>
        <taxon>Coscinodiscophyceae</taxon>
        <taxon>Thalassiosirophycidae</taxon>
        <taxon>Thalassiosirales</taxon>
        <taxon>Thalassiosiraceae</taxon>
        <taxon>Thalassiosira</taxon>
    </lineage>
</organism>
<dbReference type="AlphaFoldDB" id="K0SZI7"/>
<reference evidence="2 3" key="1">
    <citation type="journal article" date="2012" name="Genome Biol.">
        <title>Genome and low-iron response of an oceanic diatom adapted to chronic iron limitation.</title>
        <authorList>
            <person name="Lommer M."/>
            <person name="Specht M."/>
            <person name="Roy A.S."/>
            <person name="Kraemer L."/>
            <person name="Andreson R."/>
            <person name="Gutowska M.A."/>
            <person name="Wolf J."/>
            <person name="Bergner S.V."/>
            <person name="Schilhabel M.B."/>
            <person name="Klostermeier U.C."/>
            <person name="Beiko R.G."/>
            <person name="Rosenstiel P."/>
            <person name="Hippler M."/>
            <person name="Laroche J."/>
        </authorList>
    </citation>
    <scope>NUCLEOTIDE SEQUENCE [LARGE SCALE GENOMIC DNA]</scope>
    <source>
        <strain evidence="2 3">CCMP1005</strain>
    </source>
</reference>
<feature type="non-terminal residue" evidence="2">
    <location>
        <position position="175"/>
    </location>
</feature>
<evidence type="ECO:0000313" key="2">
    <source>
        <dbReference type="EMBL" id="EJK70850.1"/>
    </source>
</evidence>
<comment type="caution">
    <text evidence="2">The sequence shown here is derived from an EMBL/GenBank/DDBJ whole genome shotgun (WGS) entry which is preliminary data.</text>
</comment>
<protein>
    <submittedName>
        <fullName evidence="2">Uncharacterized protein</fullName>
    </submittedName>
</protein>
<feature type="compositionally biased region" description="Gly residues" evidence="1">
    <location>
        <begin position="166"/>
        <end position="175"/>
    </location>
</feature>
<dbReference type="Proteomes" id="UP000266841">
    <property type="component" value="Unassembled WGS sequence"/>
</dbReference>
<evidence type="ECO:0000313" key="3">
    <source>
        <dbReference type="Proteomes" id="UP000266841"/>
    </source>
</evidence>
<dbReference type="eggNOG" id="ENOG502SNN2">
    <property type="taxonomic scope" value="Eukaryota"/>
</dbReference>
<dbReference type="OrthoDB" id="101988at2759"/>
<proteinExistence type="predicted"/>
<feature type="region of interest" description="Disordered" evidence="1">
    <location>
        <begin position="1"/>
        <end position="29"/>
    </location>
</feature>
<keyword evidence="3" id="KW-1185">Reference proteome</keyword>